<proteinExistence type="predicted"/>
<protein>
    <submittedName>
        <fullName evidence="2">Uncharacterized protein</fullName>
    </submittedName>
</protein>
<sequence>MWMTDPSTSGVDAECRSARAEETPGNAEVLVNYLHRNTTHLAIPMNTGQSSAPPWENHGAFFRISNHLLTEREDKSSGGQFANYRAASISKDESMQDQLKTEHEVVGAYWSETSGREKAIIKGLGTVTSSAQQMLMCKVLKSHWKWHDISGPHDFSGTLVHSTN</sequence>
<accession>A0A9P9I8B4</accession>
<feature type="region of interest" description="Disordered" evidence="1">
    <location>
        <begin position="1"/>
        <end position="22"/>
    </location>
</feature>
<dbReference type="EMBL" id="JAGMUV010000044">
    <property type="protein sequence ID" value="KAH7110687.1"/>
    <property type="molecule type" value="Genomic_DNA"/>
</dbReference>
<evidence type="ECO:0000313" key="3">
    <source>
        <dbReference type="Proteomes" id="UP000738349"/>
    </source>
</evidence>
<evidence type="ECO:0000256" key="1">
    <source>
        <dbReference type="SAM" id="MobiDB-lite"/>
    </source>
</evidence>
<feature type="compositionally biased region" description="Polar residues" evidence="1">
    <location>
        <begin position="1"/>
        <end position="10"/>
    </location>
</feature>
<dbReference type="Proteomes" id="UP000738349">
    <property type="component" value="Unassembled WGS sequence"/>
</dbReference>
<reference evidence="2" key="1">
    <citation type="journal article" date="2021" name="Nat. Commun.">
        <title>Genetic determinants of endophytism in the Arabidopsis root mycobiome.</title>
        <authorList>
            <person name="Mesny F."/>
            <person name="Miyauchi S."/>
            <person name="Thiergart T."/>
            <person name="Pickel B."/>
            <person name="Atanasova L."/>
            <person name="Karlsson M."/>
            <person name="Huettel B."/>
            <person name="Barry K.W."/>
            <person name="Haridas S."/>
            <person name="Chen C."/>
            <person name="Bauer D."/>
            <person name="Andreopoulos W."/>
            <person name="Pangilinan J."/>
            <person name="LaButti K."/>
            <person name="Riley R."/>
            <person name="Lipzen A."/>
            <person name="Clum A."/>
            <person name="Drula E."/>
            <person name="Henrissat B."/>
            <person name="Kohler A."/>
            <person name="Grigoriev I.V."/>
            <person name="Martin F.M."/>
            <person name="Hacquard S."/>
        </authorList>
    </citation>
    <scope>NUCLEOTIDE SEQUENCE</scope>
    <source>
        <strain evidence="2">MPI-CAGE-AT-0147</strain>
    </source>
</reference>
<organism evidence="2 3">
    <name type="scientific">Dactylonectria macrodidyma</name>
    <dbReference type="NCBI Taxonomy" id="307937"/>
    <lineage>
        <taxon>Eukaryota</taxon>
        <taxon>Fungi</taxon>
        <taxon>Dikarya</taxon>
        <taxon>Ascomycota</taxon>
        <taxon>Pezizomycotina</taxon>
        <taxon>Sordariomycetes</taxon>
        <taxon>Hypocreomycetidae</taxon>
        <taxon>Hypocreales</taxon>
        <taxon>Nectriaceae</taxon>
        <taxon>Dactylonectria</taxon>
    </lineage>
</organism>
<dbReference type="AlphaFoldDB" id="A0A9P9I8B4"/>
<gene>
    <name evidence="2" type="ORF">EDB81DRAFT_768761</name>
</gene>
<feature type="compositionally biased region" description="Basic and acidic residues" evidence="1">
    <location>
        <begin position="13"/>
        <end position="22"/>
    </location>
</feature>
<evidence type="ECO:0000313" key="2">
    <source>
        <dbReference type="EMBL" id="KAH7110687.1"/>
    </source>
</evidence>
<name>A0A9P9I8B4_9HYPO</name>
<comment type="caution">
    <text evidence="2">The sequence shown here is derived from an EMBL/GenBank/DDBJ whole genome shotgun (WGS) entry which is preliminary data.</text>
</comment>
<keyword evidence="3" id="KW-1185">Reference proteome</keyword>